<dbReference type="InterPro" id="IPR052337">
    <property type="entry name" value="SAT4-like"/>
</dbReference>
<comment type="caution">
    <text evidence="8">The sequence shown here is derived from an EMBL/GenBank/DDBJ whole genome shotgun (WGS) entry which is preliminary data.</text>
</comment>
<dbReference type="InterPro" id="IPR049326">
    <property type="entry name" value="Rhodopsin_dom_fungi"/>
</dbReference>
<dbReference type="AlphaFoldDB" id="A0A8H4JCN7"/>
<feature type="transmembrane region" description="Helical" evidence="6">
    <location>
        <begin position="47"/>
        <end position="69"/>
    </location>
</feature>
<sequence>MYKEAGVGGKGGLLIGVFWAQIALSIALIGLRIYTRSFIRGSVGWDDFCLISTLVLNTGFTVFTTVAAVHGMGQHYEDLEVPQFAHAMLYILIGQVFVALATGMGKVSVAMFLLRIVMKPWHRWFLWFCAVSMVIMSIFLAVTVFAQCTPAESIWNPELADQRVCHLSLTIVAITYCSYAAAMDFILAGFPWIALHGLNMKSKERRTICLSLSMGVFAGICGVFRTTGLTSLSNSQDYLYAISDSAIWTASEVTATIVCLTLPALRPLYKKIRNQESSSAGYQQHDDSIFANNSAYPLGSLRGNTTDDGNGSNLRKIEASILAGKNDSDEAILLQGSTKGNIKRTPEYGSSIPVVEQAAPIAGPAGNDVTSSDRNGMAILNPWPPLHNCVKGQRTCVYAPPKIPLRERRAQQKEARPWDQTPWEIEQPPKTKEMACLKKTNIPPRLSCLNHDTGFNKLAVAMPLKSHELFQYLFESSRTLKTTQKVPGTEYLARTIDNPCGLRSAILMAGMHFSFQFGDLATFESTFLYHKIEVMRVINRWIASGDYKLEAAIIREMATLAFTEACHGELVAAETHISGILALIETARPDKSDPTRSDCCSTDRELANRYFVMSYVYITGLKSLLSGICRTGGHGNSLDAMPGRSLLKLSHTWHMSEAMENLGLKLQAIRLFPFFFSPLPQGARLNNADGQVIINSIRDFTAAQDHMFKNTGQETADGKFEGFWRKGPASRVLGEYVTAHIESISVPGKKEEKPNMTPSSFVGPWCGLTIASIFYMQDVLGALEYVDKRIHKYAVTLLQHDVAKVLASKDTPKNEAFMFWQTLVGLIASLRALKDSEQDRGLLLARQFFEEALKQQATTLGIATWSQAKGILRRVAWPMGTIGREFIEELWDDTITGLHRV</sequence>
<keyword evidence="9" id="KW-1185">Reference proteome</keyword>
<keyword evidence="3 6" id="KW-1133">Transmembrane helix</keyword>
<evidence type="ECO:0000313" key="9">
    <source>
        <dbReference type="Proteomes" id="UP000536711"/>
    </source>
</evidence>
<comment type="similarity">
    <text evidence="5">Belongs to the SAT4 family.</text>
</comment>
<keyword evidence="4 6" id="KW-0472">Membrane</keyword>
<gene>
    <name evidence="8" type="ORF">FACUT_13051</name>
</gene>
<dbReference type="EMBL" id="JAADJF010000506">
    <property type="protein sequence ID" value="KAF4415873.1"/>
    <property type="molecule type" value="Genomic_DNA"/>
</dbReference>
<reference evidence="8 9" key="1">
    <citation type="submission" date="2020-01" db="EMBL/GenBank/DDBJ databases">
        <title>Identification and distribution of gene clusters putatively required for synthesis of sphingolipid metabolism inhibitors in phylogenetically diverse species of the filamentous fungus Fusarium.</title>
        <authorList>
            <person name="Kim H.-S."/>
            <person name="Busman M."/>
            <person name="Brown D.W."/>
            <person name="Divon H."/>
            <person name="Uhlig S."/>
            <person name="Proctor R.H."/>
        </authorList>
    </citation>
    <scope>NUCLEOTIDE SEQUENCE [LARGE SCALE GENOMIC DNA]</scope>
    <source>
        <strain evidence="8 9">NRRL 13308</strain>
    </source>
</reference>
<proteinExistence type="inferred from homology"/>
<feature type="transmembrane region" description="Helical" evidence="6">
    <location>
        <begin position="125"/>
        <end position="146"/>
    </location>
</feature>
<dbReference type="Proteomes" id="UP000536711">
    <property type="component" value="Unassembled WGS sequence"/>
</dbReference>
<organism evidence="8 9">
    <name type="scientific">Fusarium acutatum</name>
    <dbReference type="NCBI Taxonomy" id="78861"/>
    <lineage>
        <taxon>Eukaryota</taxon>
        <taxon>Fungi</taxon>
        <taxon>Dikarya</taxon>
        <taxon>Ascomycota</taxon>
        <taxon>Pezizomycotina</taxon>
        <taxon>Sordariomycetes</taxon>
        <taxon>Hypocreomycetidae</taxon>
        <taxon>Hypocreales</taxon>
        <taxon>Nectriaceae</taxon>
        <taxon>Fusarium</taxon>
        <taxon>Fusarium fujikuroi species complex</taxon>
    </lineage>
</organism>
<evidence type="ECO:0000313" key="8">
    <source>
        <dbReference type="EMBL" id="KAF4415873.1"/>
    </source>
</evidence>
<evidence type="ECO:0000256" key="6">
    <source>
        <dbReference type="SAM" id="Phobius"/>
    </source>
</evidence>
<feature type="domain" description="Rhodopsin" evidence="7">
    <location>
        <begin position="31"/>
        <end position="271"/>
    </location>
</feature>
<dbReference type="Pfam" id="PF20684">
    <property type="entry name" value="Fung_rhodopsin"/>
    <property type="match status" value="1"/>
</dbReference>
<name>A0A8H4JCN7_9HYPO</name>
<protein>
    <submittedName>
        <fullName evidence="8">Sterol regulatory element-binding ECM22</fullName>
    </submittedName>
</protein>
<evidence type="ECO:0000259" key="7">
    <source>
        <dbReference type="Pfam" id="PF20684"/>
    </source>
</evidence>
<dbReference type="GO" id="GO:0016020">
    <property type="term" value="C:membrane"/>
    <property type="evidence" value="ECO:0007669"/>
    <property type="project" value="UniProtKB-SubCell"/>
</dbReference>
<feature type="transmembrane region" description="Helical" evidence="6">
    <location>
        <begin position="166"/>
        <end position="195"/>
    </location>
</feature>
<evidence type="ECO:0000256" key="4">
    <source>
        <dbReference type="ARBA" id="ARBA00023136"/>
    </source>
</evidence>
<evidence type="ECO:0000256" key="2">
    <source>
        <dbReference type="ARBA" id="ARBA00022692"/>
    </source>
</evidence>
<feature type="transmembrane region" description="Helical" evidence="6">
    <location>
        <begin position="89"/>
        <end position="113"/>
    </location>
</feature>
<feature type="transmembrane region" description="Helical" evidence="6">
    <location>
        <begin position="207"/>
        <end position="226"/>
    </location>
</feature>
<evidence type="ECO:0000256" key="3">
    <source>
        <dbReference type="ARBA" id="ARBA00022989"/>
    </source>
</evidence>
<dbReference type="PANTHER" id="PTHR33048:SF93">
    <property type="entry name" value="INTEGRAL MEMBRANE PROTEIN"/>
    <property type="match status" value="1"/>
</dbReference>
<evidence type="ECO:0000256" key="5">
    <source>
        <dbReference type="ARBA" id="ARBA00038359"/>
    </source>
</evidence>
<evidence type="ECO:0000256" key="1">
    <source>
        <dbReference type="ARBA" id="ARBA00004141"/>
    </source>
</evidence>
<comment type="subcellular location">
    <subcellularLocation>
        <location evidence="1">Membrane</location>
        <topology evidence="1">Multi-pass membrane protein</topology>
    </subcellularLocation>
</comment>
<feature type="transmembrane region" description="Helical" evidence="6">
    <location>
        <begin position="12"/>
        <end position="35"/>
    </location>
</feature>
<keyword evidence="2 6" id="KW-0812">Transmembrane</keyword>
<dbReference type="PANTHER" id="PTHR33048">
    <property type="entry name" value="PTH11-LIKE INTEGRAL MEMBRANE PROTEIN (AFU_ORTHOLOGUE AFUA_5G11245)"/>
    <property type="match status" value="1"/>
</dbReference>
<accession>A0A8H4JCN7</accession>
<dbReference type="OrthoDB" id="3923077at2759"/>